<keyword evidence="2" id="KW-1185">Reference proteome</keyword>
<evidence type="ECO:0008006" key="3">
    <source>
        <dbReference type="Google" id="ProtNLM"/>
    </source>
</evidence>
<name>A0A5C2SIK7_9APHY</name>
<dbReference type="EMBL" id="ML122256">
    <property type="protein sequence ID" value="RPD63430.1"/>
    <property type="molecule type" value="Genomic_DNA"/>
</dbReference>
<dbReference type="AlphaFoldDB" id="A0A5C2SIK7"/>
<dbReference type="InterPro" id="IPR032675">
    <property type="entry name" value="LRR_dom_sf"/>
</dbReference>
<protein>
    <recommendedName>
        <fullName evidence="3">F-box domain-containing protein</fullName>
    </recommendedName>
</protein>
<dbReference type="Gene3D" id="3.80.10.10">
    <property type="entry name" value="Ribonuclease Inhibitor"/>
    <property type="match status" value="2"/>
</dbReference>
<accession>A0A5C2SIK7</accession>
<proteinExistence type="predicted"/>
<dbReference type="STRING" id="1328759.A0A5C2SIK7"/>
<evidence type="ECO:0000313" key="1">
    <source>
        <dbReference type="EMBL" id="RPD63430.1"/>
    </source>
</evidence>
<gene>
    <name evidence="1" type="ORF">L227DRAFT_572579</name>
</gene>
<evidence type="ECO:0000313" key="2">
    <source>
        <dbReference type="Proteomes" id="UP000313359"/>
    </source>
</evidence>
<dbReference type="Proteomes" id="UP000313359">
    <property type="component" value="Unassembled WGS sequence"/>
</dbReference>
<organism evidence="1 2">
    <name type="scientific">Lentinus tigrinus ALCF2SS1-6</name>
    <dbReference type="NCBI Taxonomy" id="1328759"/>
    <lineage>
        <taxon>Eukaryota</taxon>
        <taxon>Fungi</taxon>
        <taxon>Dikarya</taxon>
        <taxon>Basidiomycota</taxon>
        <taxon>Agaricomycotina</taxon>
        <taxon>Agaricomycetes</taxon>
        <taxon>Polyporales</taxon>
        <taxon>Polyporaceae</taxon>
        <taxon>Lentinus</taxon>
    </lineage>
</organism>
<reference evidence="1" key="1">
    <citation type="journal article" date="2018" name="Genome Biol. Evol.">
        <title>Genomics and development of Lentinus tigrinus, a white-rot wood-decaying mushroom with dimorphic fruiting bodies.</title>
        <authorList>
            <person name="Wu B."/>
            <person name="Xu Z."/>
            <person name="Knudson A."/>
            <person name="Carlson A."/>
            <person name="Chen N."/>
            <person name="Kovaka S."/>
            <person name="LaButti K."/>
            <person name="Lipzen A."/>
            <person name="Pennachio C."/>
            <person name="Riley R."/>
            <person name="Schakwitz W."/>
            <person name="Umezawa K."/>
            <person name="Ohm R.A."/>
            <person name="Grigoriev I.V."/>
            <person name="Nagy L.G."/>
            <person name="Gibbons J."/>
            <person name="Hibbett D."/>
        </authorList>
    </citation>
    <scope>NUCLEOTIDE SEQUENCE [LARGE SCALE GENOMIC DNA]</scope>
    <source>
        <strain evidence="1">ALCF2SS1-6</strain>
    </source>
</reference>
<dbReference type="SUPFAM" id="SSF52047">
    <property type="entry name" value="RNI-like"/>
    <property type="match status" value="1"/>
</dbReference>
<dbReference type="OrthoDB" id="2751832at2759"/>
<sequence>MTYRRSICDILPDLIHDIVPYLNPEYCDTKEDTICARYVLLRCALTCRDFTTPALNVLWRSLPSDKPLVNLLSTLGVVQSLIAERGDLNGVAEYCSQDDPRTHPQWEHFKGRASQVHAITLDPFSTRPSVWTKLVPLLRGEPVLPALRRVVLGHQSTGLTFQYMEAELHYGHHVHGCGVLQLITPSVRHLSLLVRAMRRRSATLPVREVLREACTLAPDLESLYISSFIGVSLEALQNHRRLRTVDIEYNDVPDYGLEPLCELPHLESLSLVVNTASTVPLTMNYVRVLVLRGFLIDTEAFLDRVRLPQLRSLCIAAAEEHPAHLIQHSANTFRVLSNKYAHLTELRVEWRKSTAVQDRGPVPTLAGALCAVIEPLHELHELRDATLHFHGFCFAYSSSDIQSLAESWPSLETFHLEFVTLEQRRAGFESLLHFARNCPHLRALRLPTMELTKDAFDEIAYPKKPHPLRELNVARVTFPEGNDLSWEMIQLAQKVFPHAGSPVSV</sequence>